<dbReference type="InterPro" id="IPR035906">
    <property type="entry name" value="MetI-like_sf"/>
</dbReference>
<dbReference type="Gene3D" id="1.10.3720.10">
    <property type="entry name" value="MetI-like"/>
    <property type="match status" value="1"/>
</dbReference>
<keyword evidence="7 8" id="KW-0472">Membrane</keyword>
<evidence type="ECO:0000259" key="9">
    <source>
        <dbReference type="PROSITE" id="PS50928"/>
    </source>
</evidence>
<evidence type="ECO:0000256" key="7">
    <source>
        <dbReference type="ARBA" id="ARBA00023136"/>
    </source>
</evidence>
<evidence type="ECO:0000256" key="5">
    <source>
        <dbReference type="ARBA" id="ARBA00022692"/>
    </source>
</evidence>
<feature type="domain" description="ABC transmembrane type-1" evidence="9">
    <location>
        <begin position="76"/>
        <end position="290"/>
    </location>
</feature>
<proteinExistence type="inferred from homology"/>
<dbReference type="EMBL" id="QNRK01000017">
    <property type="protein sequence ID" value="RBP11127.1"/>
    <property type="molecule type" value="Genomic_DNA"/>
</dbReference>
<keyword evidence="6 8" id="KW-1133">Transmembrane helix</keyword>
<keyword evidence="3 8" id="KW-0813">Transport</keyword>
<keyword evidence="4" id="KW-1003">Cell membrane</keyword>
<sequence length="301" mass="32534">MPIRRSQRLAARREAAFAALLVAPVLAWLGATLLYPLAVSLALSVENVRVIGSVGRFVGLDNYLSVLGSAAFWLALGRSVVWVVGNAVVQTALAMAAALVLEQSFPGVRIARTWIVLTWIVPTIVIVIVWRWLLSTSGGMINPLLIALGVIREPVGFFSTPASAMATLILINSWRWFPFIAVMLLAGLQRIPGELYEAAALDGASRFARFRRITLPLLQPTLFVLTVIGTLLSFNVFDIVWLLTGGGPANATTTLPILIYRTAFKGYRLSEAAAMSVVATVLLMGLALIAVRTLAPREEAR</sequence>
<dbReference type="PROSITE" id="PS50928">
    <property type="entry name" value="ABC_TM1"/>
    <property type="match status" value="1"/>
</dbReference>
<evidence type="ECO:0000256" key="6">
    <source>
        <dbReference type="ARBA" id="ARBA00022989"/>
    </source>
</evidence>
<evidence type="ECO:0000256" key="2">
    <source>
        <dbReference type="ARBA" id="ARBA00009306"/>
    </source>
</evidence>
<name>A0A366F923_9HYPH</name>
<evidence type="ECO:0000256" key="3">
    <source>
        <dbReference type="ARBA" id="ARBA00022448"/>
    </source>
</evidence>
<evidence type="ECO:0000256" key="4">
    <source>
        <dbReference type="ARBA" id="ARBA00022475"/>
    </source>
</evidence>
<evidence type="ECO:0000256" key="1">
    <source>
        <dbReference type="ARBA" id="ARBA00004651"/>
    </source>
</evidence>
<keyword evidence="5 8" id="KW-0812">Transmembrane</keyword>
<dbReference type="Pfam" id="PF00528">
    <property type="entry name" value="BPD_transp_1"/>
    <property type="match status" value="1"/>
</dbReference>
<feature type="transmembrane region" description="Helical" evidence="8">
    <location>
        <begin position="81"/>
        <end position="101"/>
    </location>
</feature>
<dbReference type="RefSeq" id="WP_245427825.1">
    <property type="nucleotide sequence ID" value="NZ_QNRK01000017.1"/>
</dbReference>
<dbReference type="SUPFAM" id="SSF161098">
    <property type="entry name" value="MetI-like"/>
    <property type="match status" value="1"/>
</dbReference>
<organism evidence="10 11">
    <name type="scientific">Roseiarcus fermentans</name>
    <dbReference type="NCBI Taxonomy" id="1473586"/>
    <lineage>
        <taxon>Bacteria</taxon>
        <taxon>Pseudomonadati</taxon>
        <taxon>Pseudomonadota</taxon>
        <taxon>Alphaproteobacteria</taxon>
        <taxon>Hyphomicrobiales</taxon>
        <taxon>Roseiarcaceae</taxon>
        <taxon>Roseiarcus</taxon>
    </lineage>
</organism>
<accession>A0A366F923</accession>
<feature type="transmembrane region" description="Helical" evidence="8">
    <location>
        <begin position="213"/>
        <end position="233"/>
    </location>
</feature>
<feature type="transmembrane region" description="Helical" evidence="8">
    <location>
        <begin position="272"/>
        <end position="295"/>
    </location>
</feature>
<evidence type="ECO:0000313" key="10">
    <source>
        <dbReference type="EMBL" id="RBP11127.1"/>
    </source>
</evidence>
<comment type="similarity">
    <text evidence="2 8">Belongs to the binding-protein-dependent transport system permease family.</text>
</comment>
<dbReference type="CDD" id="cd06261">
    <property type="entry name" value="TM_PBP2"/>
    <property type="match status" value="1"/>
</dbReference>
<protein>
    <submittedName>
        <fullName evidence="10">Carbohydrate ABC transporter membrane protein 1 (CUT1 family)</fullName>
    </submittedName>
</protein>
<evidence type="ECO:0000313" key="11">
    <source>
        <dbReference type="Proteomes" id="UP000253529"/>
    </source>
</evidence>
<comment type="subcellular location">
    <subcellularLocation>
        <location evidence="1 8">Cell membrane</location>
        <topology evidence="1 8">Multi-pass membrane protein</topology>
    </subcellularLocation>
</comment>
<gene>
    <name evidence="10" type="ORF">DFR50_11712</name>
</gene>
<reference evidence="10 11" key="1">
    <citation type="submission" date="2018-06" db="EMBL/GenBank/DDBJ databases">
        <title>Genomic Encyclopedia of Type Strains, Phase IV (KMG-IV): sequencing the most valuable type-strain genomes for metagenomic binning, comparative biology and taxonomic classification.</title>
        <authorList>
            <person name="Goeker M."/>
        </authorList>
    </citation>
    <scope>NUCLEOTIDE SEQUENCE [LARGE SCALE GENOMIC DNA]</scope>
    <source>
        <strain evidence="10 11">DSM 24875</strain>
    </source>
</reference>
<dbReference type="PANTHER" id="PTHR43227">
    <property type="entry name" value="BLL4140 PROTEIN"/>
    <property type="match status" value="1"/>
</dbReference>
<feature type="transmembrane region" description="Helical" evidence="8">
    <location>
        <begin position="145"/>
        <end position="170"/>
    </location>
</feature>
<dbReference type="AlphaFoldDB" id="A0A366F923"/>
<feature type="transmembrane region" description="Helical" evidence="8">
    <location>
        <begin position="113"/>
        <end position="133"/>
    </location>
</feature>
<dbReference type="InterPro" id="IPR050809">
    <property type="entry name" value="UgpAE/MalFG_permease"/>
</dbReference>
<comment type="caution">
    <text evidence="10">The sequence shown here is derived from an EMBL/GenBank/DDBJ whole genome shotgun (WGS) entry which is preliminary data.</text>
</comment>
<dbReference type="PANTHER" id="PTHR43227:SF7">
    <property type="entry name" value="ARABINOOLIGOSACCHARIDES TRANSPORT SYSTEM PERMEASE PROTEIN ARAP"/>
    <property type="match status" value="1"/>
</dbReference>
<evidence type="ECO:0000256" key="8">
    <source>
        <dbReference type="RuleBase" id="RU363032"/>
    </source>
</evidence>
<dbReference type="InterPro" id="IPR000515">
    <property type="entry name" value="MetI-like"/>
</dbReference>
<dbReference type="GO" id="GO:0005886">
    <property type="term" value="C:plasma membrane"/>
    <property type="evidence" value="ECO:0007669"/>
    <property type="project" value="UniProtKB-SubCell"/>
</dbReference>
<keyword evidence="11" id="KW-1185">Reference proteome</keyword>
<dbReference type="GO" id="GO:0055085">
    <property type="term" value="P:transmembrane transport"/>
    <property type="evidence" value="ECO:0007669"/>
    <property type="project" value="InterPro"/>
</dbReference>
<dbReference type="Proteomes" id="UP000253529">
    <property type="component" value="Unassembled WGS sequence"/>
</dbReference>